<dbReference type="EMBL" id="JAACNO010002966">
    <property type="protein sequence ID" value="KAF4129365.1"/>
    <property type="molecule type" value="Genomic_DNA"/>
</dbReference>
<dbReference type="PANTHER" id="PTHR11566">
    <property type="entry name" value="DYNAMIN"/>
    <property type="match status" value="1"/>
</dbReference>
<dbReference type="PRINTS" id="PR00195">
    <property type="entry name" value="DYNAMIN"/>
</dbReference>
<name>A0A8S9TK99_PHYIN</name>
<evidence type="ECO:0000259" key="4">
    <source>
        <dbReference type="PROSITE" id="PS51718"/>
    </source>
</evidence>
<feature type="compositionally biased region" description="Pro residues" evidence="3">
    <location>
        <begin position="32"/>
        <end position="41"/>
    </location>
</feature>
<feature type="region of interest" description="Disordered" evidence="3">
    <location>
        <begin position="24"/>
        <end position="60"/>
    </location>
</feature>
<dbReference type="AlphaFoldDB" id="A0A8S9TK99"/>
<dbReference type="Gene3D" id="3.40.50.300">
    <property type="entry name" value="P-loop containing nucleotide triphosphate hydrolases"/>
    <property type="match status" value="1"/>
</dbReference>
<dbReference type="SMART" id="SM00053">
    <property type="entry name" value="DYNc"/>
    <property type="match status" value="1"/>
</dbReference>
<evidence type="ECO:0000313" key="5">
    <source>
        <dbReference type="EMBL" id="KAF4129365.1"/>
    </source>
</evidence>
<dbReference type="SUPFAM" id="SSF52540">
    <property type="entry name" value="P-loop containing nucleoside triphosphate hydrolases"/>
    <property type="match status" value="1"/>
</dbReference>
<dbReference type="Proteomes" id="UP000704712">
    <property type="component" value="Unassembled WGS sequence"/>
</dbReference>
<dbReference type="InterPro" id="IPR027417">
    <property type="entry name" value="P-loop_NTPase"/>
</dbReference>
<keyword evidence="1" id="KW-0547">Nucleotide-binding</keyword>
<dbReference type="GO" id="GO:0005525">
    <property type="term" value="F:GTP binding"/>
    <property type="evidence" value="ECO:0007669"/>
    <property type="project" value="InterPro"/>
</dbReference>
<dbReference type="InterPro" id="IPR030381">
    <property type="entry name" value="G_DYNAMIN_dom"/>
</dbReference>
<dbReference type="InterPro" id="IPR001401">
    <property type="entry name" value="Dynamin_GTPase"/>
</dbReference>
<sequence>MRVSDADTGGSALSYAALFDAGRRQGADEAPLMPPDVPTPPQAQGCEESPQEEEKIEKKSPARSLAAALLSGCVGEFYRIVEDLANIATDEELKLPQIVVIGEESSGKSSVLESVAMLPLFPREVDICTRMPILLQMSHGNIEGDPELMPHCKGNPPHADELQIKMRLVYSDKRAPIEFDKLCTLQDVAQRMSQLMKQVAQEEHDANKLAGVVNHVLEIEVRAPNLPNLKLVDLPGIVAGKLIDEPGDMMQRTRTLVEKYLKMPDTLVLAVTPAFERVRNSQAFQLVQQYKLTDKTIGVLTMVDRARDETNPEGPLTQVQNRLDGTSSDIVYLKEGYVAVRCRNTRVVPAVSLEEFKEEEDAWFEENLPRYIHRNLASSTVLVGKLEKLLAHHVRQSWVPPALTKIKKETDKVALKLENLGPDAQEILNDFLRVSH</sequence>
<protein>
    <submittedName>
        <fullName evidence="5">Dynamin central region</fullName>
    </submittedName>
</protein>
<dbReference type="InterPro" id="IPR045063">
    <property type="entry name" value="Dynamin_N"/>
</dbReference>
<reference evidence="5" key="1">
    <citation type="submission" date="2020-03" db="EMBL/GenBank/DDBJ databases">
        <title>Hybrid Assembly of Korean Phytophthora infestans isolates.</title>
        <authorList>
            <person name="Prokchorchik M."/>
            <person name="Lee Y."/>
            <person name="Seo J."/>
            <person name="Cho J.-H."/>
            <person name="Park Y.-E."/>
            <person name="Jang D.-C."/>
            <person name="Im J.-S."/>
            <person name="Choi J.-G."/>
            <person name="Park H.-J."/>
            <person name="Lee G.-B."/>
            <person name="Lee Y.-G."/>
            <person name="Hong S.-Y."/>
            <person name="Cho K."/>
            <person name="Sohn K.H."/>
        </authorList>
    </citation>
    <scope>NUCLEOTIDE SEQUENCE</scope>
    <source>
        <strain evidence="5">KR_2_A2</strain>
    </source>
</reference>
<gene>
    <name evidence="5" type="ORF">GN958_ATG21430</name>
</gene>
<evidence type="ECO:0000256" key="3">
    <source>
        <dbReference type="SAM" id="MobiDB-lite"/>
    </source>
</evidence>
<dbReference type="PANTHER" id="PTHR11566:SF21">
    <property type="entry name" value="DYNAMIN RELATED PROTEIN 1, ISOFORM A"/>
    <property type="match status" value="1"/>
</dbReference>
<dbReference type="Pfam" id="PF00350">
    <property type="entry name" value="Dynamin_N"/>
    <property type="match status" value="1"/>
</dbReference>
<keyword evidence="2" id="KW-0342">GTP-binding</keyword>
<feature type="domain" description="Dynamin-type G" evidence="4">
    <location>
        <begin position="92"/>
        <end position="400"/>
    </location>
</feature>
<dbReference type="GO" id="GO:0008017">
    <property type="term" value="F:microtubule binding"/>
    <property type="evidence" value="ECO:0007669"/>
    <property type="project" value="TreeGrafter"/>
</dbReference>
<evidence type="ECO:0000313" key="6">
    <source>
        <dbReference type="Proteomes" id="UP000704712"/>
    </source>
</evidence>
<evidence type="ECO:0000256" key="1">
    <source>
        <dbReference type="ARBA" id="ARBA00022741"/>
    </source>
</evidence>
<dbReference type="InterPro" id="IPR000375">
    <property type="entry name" value="Dynamin_stalk"/>
</dbReference>
<dbReference type="GO" id="GO:0003924">
    <property type="term" value="F:GTPase activity"/>
    <property type="evidence" value="ECO:0007669"/>
    <property type="project" value="InterPro"/>
</dbReference>
<evidence type="ECO:0000256" key="2">
    <source>
        <dbReference type="ARBA" id="ARBA00023134"/>
    </source>
</evidence>
<proteinExistence type="predicted"/>
<comment type="caution">
    <text evidence="5">The sequence shown here is derived from an EMBL/GenBank/DDBJ whole genome shotgun (WGS) entry which is preliminary data.</text>
</comment>
<dbReference type="InterPro" id="IPR022812">
    <property type="entry name" value="Dynamin"/>
</dbReference>
<dbReference type="GO" id="GO:0005737">
    <property type="term" value="C:cytoplasm"/>
    <property type="evidence" value="ECO:0007669"/>
    <property type="project" value="TreeGrafter"/>
</dbReference>
<dbReference type="PROSITE" id="PS51718">
    <property type="entry name" value="G_DYNAMIN_2"/>
    <property type="match status" value="1"/>
</dbReference>
<accession>A0A8S9TK99</accession>
<organism evidence="5 6">
    <name type="scientific">Phytophthora infestans</name>
    <name type="common">Potato late blight agent</name>
    <name type="synonym">Botrytis infestans</name>
    <dbReference type="NCBI Taxonomy" id="4787"/>
    <lineage>
        <taxon>Eukaryota</taxon>
        <taxon>Sar</taxon>
        <taxon>Stramenopiles</taxon>
        <taxon>Oomycota</taxon>
        <taxon>Peronosporomycetes</taxon>
        <taxon>Peronosporales</taxon>
        <taxon>Peronosporaceae</taxon>
        <taxon>Phytophthora</taxon>
    </lineage>
</organism>
<dbReference type="GO" id="GO:0005874">
    <property type="term" value="C:microtubule"/>
    <property type="evidence" value="ECO:0007669"/>
    <property type="project" value="TreeGrafter"/>
</dbReference>
<dbReference type="GO" id="GO:0016020">
    <property type="term" value="C:membrane"/>
    <property type="evidence" value="ECO:0007669"/>
    <property type="project" value="TreeGrafter"/>
</dbReference>
<dbReference type="Pfam" id="PF01031">
    <property type="entry name" value="Dynamin_M"/>
    <property type="match status" value="1"/>
</dbReference>